<dbReference type="GO" id="GO:0005634">
    <property type="term" value="C:nucleus"/>
    <property type="evidence" value="ECO:0007669"/>
    <property type="project" value="TreeGrafter"/>
</dbReference>
<dbReference type="InterPro" id="IPR001245">
    <property type="entry name" value="Ser-Thr/Tyr_kinase_cat_dom"/>
</dbReference>
<dbReference type="InterPro" id="IPR011009">
    <property type="entry name" value="Kinase-like_dom_sf"/>
</dbReference>
<evidence type="ECO:0000256" key="7">
    <source>
        <dbReference type="SAM" id="MobiDB-lite"/>
    </source>
</evidence>
<keyword evidence="5" id="KW-0418">Kinase</keyword>
<sequence>MRPLKGLNPTKEINTNTLLVLRYLQGTVDGTIFRPVIGSSTRGKLGQSSCFLDGRSEVLSYENRTKNVLIKKDDETGEMTAVVGDFGLAAKIPDSLDDRLSTVGSPYWMSPECLKGHWYNEKSDVFSNGIVLCELIARIEADPDVLPRTENFGLDYIAFTEMCGPCPPEFLKLAFSCCTFEPKSRPSFSEIVLLLEKIIADYQKAVQQQQLQEAISASLPALMADEHHKVKTMSARSEEVISSTEAGEIPDHKDLLLTKRLSHRRSLSEDVGSIVFPPHTAPSDKARCHFVRSTVTPGSALLINPKDVGEIMCLQDPHYKPTLTTRTNPFAALSQFHGVKKILGGPNKGGSPSSFVSGHTGDLFSSCFELPSPFYGPTPPSTPTQSSEAESPWKFRCPSPPVVVHVTRKRSDDAPLSLPASPTLVRRRLLASSSVSGSPASSAEPGVEKVPKSNCCNSSEEDCCPSQPSKSSVFGKRTNKASSLFTHPLFKCSEGCNGKQEQERGCALLQLPQAHQSPLTLNQRGCSSSLNLADPGILLAEDPGGGLGYTSNVLRRHGSCESGFFSSVGEDFGLVAGDLLSTNEFAGIHPTRSHHNTSSATLSSSSAASSLFLLDDSAVSTTTVSSLRSGSGELGDLDDLTTGMNSSGAITRNTPHHHSLLFAAKRSSSIYTDSSEDISSLGGGDLSYWEDRGFSGINTQPQQISKYVEYFEKMGANINASSRRADKDCGHSLWESAENQFCSKHQRDAMFHQASGYGNRTSPMEFARRMEGASLNDAIRSSKIALLRKKLERMTSQQMSVHSVSGGSSAPGLVGLGDCRIVKRTVNATQRLMICEGAVKSKLPLFDKK</sequence>
<dbReference type="AlphaFoldDB" id="A0A7R9CZ47"/>
<keyword evidence="2" id="KW-0723">Serine/threonine-protein kinase</keyword>
<dbReference type="GO" id="GO:0005737">
    <property type="term" value="C:cytoplasm"/>
    <property type="evidence" value="ECO:0007669"/>
    <property type="project" value="TreeGrafter"/>
</dbReference>
<proteinExistence type="inferred from homology"/>
<dbReference type="InterPro" id="IPR000719">
    <property type="entry name" value="Prot_kinase_dom"/>
</dbReference>
<evidence type="ECO:0000256" key="2">
    <source>
        <dbReference type="ARBA" id="ARBA00022527"/>
    </source>
</evidence>
<dbReference type="InterPro" id="IPR050940">
    <property type="entry name" value="Actin_reg-Ser/Thr_kinase"/>
</dbReference>
<dbReference type="PANTHER" id="PTHR46485">
    <property type="entry name" value="LIM DOMAIN KINASE 1"/>
    <property type="match status" value="1"/>
</dbReference>
<comment type="similarity">
    <text evidence="1">Belongs to the protein kinase superfamily. TKL Ser/Thr protein kinase family.</text>
</comment>
<keyword evidence="3" id="KW-0808">Transferase</keyword>
<evidence type="ECO:0000256" key="5">
    <source>
        <dbReference type="ARBA" id="ARBA00022777"/>
    </source>
</evidence>
<evidence type="ECO:0000256" key="6">
    <source>
        <dbReference type="ARBA" id="ARBA00022840"/>
    </source>
</evidence>
<organism evidence="9">
    <name type="scientific">Timema cristinae</name>
    <name type="common">Walking stick</name>
    <dbReference type="NCBI Taxonomy" id="61476"/>
    <lineage>
        <taxon>Eukaryota</taxon>
        <taxon>Metazoa</taxon>
        <taxon>Ecdysozoa</taxon>
        <taxon>Arthropoda</taxon>
        <taxon>Hexapoda</taxon>
        <taxon>Insecta</taxon>
        <taxon>Pterygota</taxon>
        <taxon>Neoptera</taxon>
        <taxon>Polyneoptera</taxon>
        <taxon>Phasmatodea</taxon>
        <taxon>Timematodea</taxon>
        <taxon>Timematoidea</taxon>
        <taxon>Timematidae</taxon>
        <taxon>Timema</taxon>
    </lineage>
</organism>
<dbReference type="PROSITE" id="PS50011">
    <property type="entry name" value="PROTEIN_KINASE_DOM"/>
    <property type="match status" value="1"/>
</dbReference>
<dbReference type="PANTHER" id="PTHR46485:SF5">
    <property type="entry name" value="CENTER DIVIDER, ISOFORM A"/>
    <property type="match status" value="1"/>
</dbReference>
<keyword evidence="4" id="KW-0547">Nucleotide-binding</keyword>
<dbReference type="GO" id="GO:0005524">
    <property type="term" value="F:ATP binding"/>
    <property type="evidence" value="ECO:0007669"/>
    <property type="project" value="UniProtKB-KW"/>
</dbReference>
<keyword evidence="6" id="KW-0067">ATP-binding</keyword>
<gene>
    <name evidence="9" type="ORF">TCEB3V08_LOCUS7844</name>
</gene>
<evidence type="ECO:0000256" key="4">
    <source>
        <dbReference type="ARBA" id="ARBA00022741"/>
    </source>
</evidence>
<accession>A0A7R9CZ47</accession>
<evidence type="ECO:0000259" key="8">
    <source>
        <dbReference type="PROSITE" id="PS50011"/>
    </source>
</evidence>
<feature type="domain" description="Protein kinase" evidence="8">
    <location>
        <begin position="1"/>
        <end position="199"/>
    </location>
</feature>
<protein>
    <recommendedName>
        <fullName evidence="8">Protein kinase domain-containing protein</fullName>
    </recommendedName>
</protein>
<evidence type="ECO:0000313" key="9">
    <source>
        <dbReference type="EMBL" id="CAD7405131.1"/>
    </source>
</evidence>
<dbReference type="Gene3D" id="1.10.510.10">
    <property type="entry name" value="Transferase(Phosphotransferase) domain 1"/>
    <property type="match status" value="1"/>
</dbReference>
<name>A0A7R9CZ47_TIMCR</name>
<reference evidence="9" key="1">
    <citation type="submission" date="2020-11" db="EMBL/GenBank/DDBJ databases">
        <authorList>
            <person name="Tran Van P."/>
        </authorList>
    </citation>
    <scope>NUCLEOTIDE SEQUENCE</scope>
</reference>
<feature type="region of interest" description="Disordered" evidence="7">
    <location>
        <begin position="375"/>
        <end position="394"/>
    </location>
</feature>
<feature type="compositionally biased region" description="Low complexity" evidence="7">
    <location>
        <begin position="383"/>
        <end position="392"/>
    </location>
</feature>
<dbReference type="Pfam" id="PF07714">
    <property type="entry name" value="PK_Tyr_Ser-Thr"/>
    <property type="match status" value="1"/>
</dbReference>
<dbReference type="SUPFAM" id="SSF56112">
    <property type="entry name" value="Protein kinase-like (PK-like)"/>
    <property type="match status" value="1"/>
</dbReference>
<dbReference type="EMBL" id="OC319350">
    <property type="protein sequence ID" value="CAD7405131.1"/>
    <property type="molecule type" value="Genomic_DNA"/>
</dbReference>
<evidence type="ECO:0000256" key="1">
    <source>
        <dbReference type="ARBA" id="ARBA00005843"/>
    </source>
</evidence>
<evidence type="ECO:0000256" key="3">
    <source>
        <dbReference type="ARBA" id="ARBA00022679"/>
    </source>
</evidence>
<dbReference type="GO" id="GO:0004674">
    <property type="term" value="F:protein serine/threonine kinase activity"/>
    <property type="evidence" value="ECO:0007669"/>
    <property type="project" value="UniProtKB-KW"/>
</dbReference>
<dbReference type="GO" id="GO:0030036">
    <property type="term" value="P:actin cytoskeleton organization"/>
    <property type="evidence" value="ECO:0007669"/>
    <property type="project" value="TreeGrafter"/>
</dbReference>